<dbReference type="NCBIfam" id="TIGR01003">
    <property type="entry name" value="PTS_HPr_family"/>
    <property type="match status" value="1"/>
</dbReference>
<dbReference type="CDD" id="cd00367">
    <property type="entry name" value="PTS-HPr_like"/>
    <property type="match status" value="1"/>
</dbReference>
<accession>C0BXK1</accession>
<evidence type="ECO:0000259" key="4">
    <source>
        <dbReference type="PROSITE" id="PS51350"/>
    </source>
</evidence>
<dbReference type="GO" id="GO:0005737">
    <property type="term" value="C:cytoplasm"/>
    <property type="evidence" value="ECO:0007669"/>
    <property type="project" value="UniProtKB-SubCell"/>
</dbReference>
<dbReference type="SUPFAM" id="SSF55594">
    <property type="entry name" value="HPr-like"/>
    <property type="match status" value="1"/>
</dbReference>
<comment type="subcellular location">
    <subcellularLocation>
        <location evidence="1">Cytoplasm</location>
    </subcellularLocation>
</comment>
<gene>
    <name evidence="5" type="ORF">CLOHYLEM_04538</name>
</gene>
<evidence type="ECO:0000256" key="3">
    <source>
        <dbReference type="ARBA" id="ARBA00022683"/>
    </source>
</evidence>
<dbReference type="Pfam" id="PF00381">
    <property type="entry name" value="PTS-HPr"/>
    <property type="match status" value="1"/>
</dbReference>
<dbReference type="eggNOG" id="COG1925">
    <property type="taxonomic scope" value="Bacteria"/>
</dbReference>
<dbReference type="OrthoDB" id="9809047at2"/>
<dbReference type="STRING" id="553973.CLOHYLEM_04538"/>
<evidence type="ECO:0000313" key="5">
    <source>
        <dbReference type="EMBL" id="EEG75308.1"/>
    </source>
</evidence>
<sequence length="85" mass="9126">MKEFQYVLTDREGIHARPAGLLVKKANEFQSDIKIERGGKSADAKRIFAVMGLGAKCGEQIAVTAEGADEEAAAAAMEAFLKENL</sequence>
<dbReference type="HOGENOM" id="CLU_136230_2_0_9"/>
<dbReference type="GO" id="GO:0009401">
    <property type="term" value="P:phosphoenolpyruvate-dependent sugar phosphotransferase system"/>
    <property type="evidence" value="ECO:0007669"/>
    <property type="project" value="UniProtKB-KW"/>
</dbReference>
<dbReference type="InterPro" id="IPR050399">
    <property type="entry name" value="HPr"/>
</dbReference>
<comment type="caution">
    <text evidence="5">The sequence shown here is derived from an EMBL/GenBank/DDBJ whole genome shotgun (WGS) entry which is preliminary data.</text>
</comment>
<evidence type="ECO:0000256" key="1">
    <source>
        <dbReference type="ARBA" id="ARBA00004496"/>
    </source>
</evidence>
<keyword evidence="6" id="KW-1185">Reference proteome</keyword>
<organism evidence="5 6">
    <name type="scientific">[Clostridium] hylemonae DSM 15053</name>
    <dbReference type="NCBI Taxonomy" id="553973"/>
    <lineage>
        <taxon>Bacteria</taxon>
        <taxon>Bacillati</taxon>
        <taxon>Bacillota</taxon>
        <taxon>Clostridia</taxon>
        <taxon>Lachnospirales</taxon>
        <taxon>Lachnospiraceae</taxon>
    </lineage>
</organism>
<dbReference type="PROSITE" id="PS51350">
    <property type="entry name" value="PTS_HPR_DOM"/>
    <property type="match status" value="1"/>
</dbReference>
<dbReference type="PANTHER" id="PTHR33705">
    <property type="entry name" value="PHOSPHOCARRIER PROTEIN HPR"/>
    <property type="match status" value="1"/>
</dbReference>
<evidence type="ECO:0000256" key="2">
    <source>
        <dbReference type="ARBA" id="ARBA00022490"/>
    </source>
</evidence>
<dbReference type="InterPro" id="IPR035895">
    <property type="entry name" value="HPr-like_sf"/>
</dbReference>
<dbReference type="InterPro" id="IPR000032">
    <property type="entry name" value="HPr-like"/>
</dbReference>
<dbReference type="EMBL" id="ABYI02000012">
    <property type="protein sequence ID" value="EEG75308.1"/>
    <property type="molecule type" value="Genomic_DNA"/>
</dbReference>
<dbReference type="RefSeq" id="WP_006441870.1">
    <property type="nucleotide sequence ID" value="NZ_CP036524.1"/>
</dbReference>
<dbReference type="Gene3D" id="3.30.1340.10">
    <property type="entry name" value="HPr-like"/>
    <property type="match status" value="1"/>
</dbReference>
<dbReference type="PRINTS" id="PR00107">
    <property type="entry name" value="PHOSPHOCPHPR"/>
</dbReference>
<proteinExistence type="predicted"/>
<dbReference type="AlphaFoldDB" id="C0BXK1"/>
<evidence type="ECO:0000313" key="6">
    <source>
        <dbReference type="Proteomes" id="UP000004893"/>
    </source>
</evidence>
<dbReference type="PANTHER" id="PTHR33705:SF2">
    <property type="entry name" value="PHOSPHOCARRIER PROTEIN NPR"/>
    <property type="match status" value="1"/>
</dbReference>
<reference evidence="5" key="1">
    <citation type="submission" date="2009-02" db="EMBL/GenBank/DDBJ databases">
        <authorList>
            <person name="Fulton L."/>
            <person name="Clifton S."/>
            <person name="Fulton B."/>
            <person name="Xu J."/>
            <person name="Minx P."/>
            <person name="Pepin K.H."/>
            <person name="Johnson M."/>
            <person name="Bhonagiri V."/>
            <person name="Nash W.E."/>
            <person name="Mardis E.R."/>
            <person name="Wilson R.K."/>
        </authorList>
    </citation>
    <scope>NUCLEOTIDE SEQUENCE [LARGE SCALE GENOMIC DNA]</scope>
    <source>
        <strain evidence="5">DSM 15053</strain>
    </source>
</reference>
<dbReference type="Proteomes" id="UP000004893">
    <property type="component" value="Unassembled WGS sequence"/>
</dbReference>
<keyword evidence="2" id="KW-0963">Cytoplasm</keyword>
<reference evidence="5" key="2">
    <citation type="submission" date="2013-06" db="EMBL/GenBank/DDBJ databases">
        <title>Draft genome sequence of Clostridium hylemonae (DSM 15053).</title>
        <authorList>
            <person name="Sudarsanam P."/>
            <person name="Ley R."/>
            <person name="Guruge J."/>
            <person name="Turnbaugh P.J."/>
            <person name="Mahowald M."/>
            <person name="Liep D."/>
            <person name="Gordon J."/>
        </authorList>
    </citation>
    <scope>NUCLEOTIDE SEQUENCE</scope>
    <source>
        <strain evidence="5">DSM 15053</strain>
    </source>
</reference>
<feature type="domain" description="HPr" evidence="4">
    <location>
        <begin position="1"/>
        <end position="85"/>
    </location>
</feature>
<protein>
    <submittedName>
        <fullName evidence="5">Phosphocarrier, HPr family</fullName>
    </submittedName>
</protein>
<name>C0BXK1_9FIRM</name>
<keyword evidence="3" id="KW-0598">Phosphotransferase system</keyword>